<dbReference type="EMBL" id="JALKHS010000020">
    <property type="protein sequence ID" value="MCK0533365.1"/>
    <property type="molecule type" value="Genomic_DNA"/>
</dbReference>
<dbReference type="Proteomes" id="UP001203512">
    <property type="component" value="Unassembled WGS sequence"/>
</dbReference>
<name>A0ABT0E1X5_9SPHN</name>
<evidence type="ECO:0000259" key="6">
    <source>
        <dbReference type="Pfam" id="PF04138"/>
    </source>
</evidence>
<accession>A0ABT0E1X5</accession>
<evidence type="ECO:0000256" key="1">
    <source>
        <dbReference type="ARBA" id="ARBA00004141"/>
    </source>
</evidence>
<evidence type="ECO:0000256" key="4">
    <source>
        <dbReference type="ARBA" id="ARBA00023136"/>
    </source>
</evidence>
<keyword evidence="4 5" id="KW-0472">Membrane</keyword>
<feature type="domain" description="GtrA/DPMS transmembrane" evidence="6">
    <location>
        <begin position="13"/>
        <end position="120"/>
    </location>
</feature>
<feature type="transmembrane region" description="Helical" evidence="5">
    <location>
        <begin position="40"/>
        <end position="61"/>
    </location>
</feature>
<keyword evidence="8" id="KW-1185">Reference proteome</keyword>
<evidence type="ECO:0000313" key="8">
    <source>
        <dbReference type="Proteomes" id="UP001203512"/>
    </source>
</evidence>
<keyword evidence="2 5" id="KW-0812">Transmembrane</keyword>
<dbReference type="InterPro" id="IPR007267">
    <property type="entry name" value="GtrA_DPMS_TM"/>
</dbReference>
<evidence type="ECO:0000256" key="2">
    <source>
        <dbReference type="ARBA" id="ARBA00022692"/>
    </source>
</evidence>
<sequence>MIAPALDRRFIGFLLAGGINTLFGYGVFGGLVLLGVLPHVALIVSTVAGVLFNFLTASAVFKSRDIRRLPRFLAVYAVMLGFNMVLLDLVMRAGLGPLLAQAAILPFFTLTFLAMRRFVFVASPEQTS</sequence>
<comment type="subcellular location">
    <subcellularLocation>
        <location evidence="1">Membrane</location>
        <topology evidence="1">Multi-pass membrane protein</topology>
    </subcellularLocation>
</comment>
<feature type="transmembrane region" description="Helical" evidence="5">
    <location>
        <begin position="98"/>
        <end position="115"/>
    </location>
</feature>
<evidence type="ECO:0000256" key="5">
    <source>
        <dbReference type="SAM" id="Phobius"/>
    </source>
</evidence>
<dbReference type="RefSeq" id="WP_247234490.1">
    <property type="nucleotide sequence ID" value="NZ_JALKHS010000020.1"/>
</dbReference>
<feature type="transmembrane region" description="Helical" evidence="5">
    <location>
        <begin position="12"/>
        <end position="34"/>
    </location>
</feature>
<protein>
    <submittedName>
        <fullName evidence="7">GtrA family protein</fullName>
    </submittedName>
</protein>
<comment type="caution">
    <text evidence="7">The sequence shown here is derived from an EMBL/GenBank/DDBJ whole genome shotgun (WGS) entry which is preliminary data.</text>
</comment>
<organism evidence="7 8">
    <name type="scientific">Sphingobium agri</name>
    <dbReference type="NCBI Taxonomy" id="2933566"/>
    <lineage>
        <taxon>Bacteria</taxon>
        <taxon>Pseudomonadati</taxon>
        <taxon>Pseudomonadota</taxon>
        <taxon>Alphaproteobacteria</taxon>
        <taxon>Sphingomonadales</taxon>
        <taxon>Sphingomonadaceae</taxon>
        <taxon>Sphingobium</taxon>
    </lineage>
</organism>
<feature type="transmembrane region" description="Helical" evidence="5">
    <location>
        <begin position="73"/>
        <end position="92"/>
    </location>
</feature>
<dbReference type="Pfam" id="PF04138">
    <property type="entry name" value="GtrA_DPMS_TM"/>
    <property type="match status" value="1"/>
</dbReference>
<keyword evidence="3 5" id="KW-1133">Transmembrane helix</keyword>
<reference evidence="7 8" key="1">
    <citation type="submission" date="2022-04" db="EMBL/GenBank/DDBJ databases">
        <authorList>
            <person name="Huq M.A."/>
        </authorList>
    </citation>
    <scope>NUCLEOTIDE SEQUENCE [LARGE SCALE GENOMIC DNA]</scope>
    <source>
        <strain evidence="7 8">MAH-33</strain>
    </source>
</reference>
<evidence type="ECO:0000256" key="3">
    <source>
        <dbReference type="ARBA" id="ARBA00022989"/>
    </source>
</evidence>
<evidence type="ECO:0000313" key="7">
    <source>
        <dbReference type="EMBL" id="MCK0533365.1"/>
    </source>
</evidence>
<proteinExistence type="predicted"/>
<gene>
    <name evidence="7" type="ORF">MU848_17385</name>
</gene>